<dbReference type="GO" id="GO:0008652">
    <property type="term" value="P:amino acid biosynthetic process"/>
    <property type="evidence" value="ECO:0007669"/>
    <property type="project" value="UniProtKB-KW"/>
</dbReference>
<evidence type="ECO:0000256" key="5">
    <source>
        <dbReference type="ARBA" id="ARBA00022553"/>
    </source>
</evidence>
<comment type="caution">
    <text evidence="11">The sequence shown here is derived from an EMBL/GenBank/DDBJ whole genome shotgun (WGS) entry which is preliminary data.</text>
</comment>
<accession>A0A6G0XH78</accession>
<evidence type="ECO:0000256" key="4">
    <source>
        <dbReference type="ARBA" id="ARBA00021582"/>
    </source>
</evidence>
<dbReference type="GO" id="GO:0051287">
    <property type="term" value="F:NAD binding"/>
    <property type="evidence" value="ECO:0007669"/>
    <property type="project" value="InterPro"/>
</dbReference>
<keyword evidence="7" id="KW-0007">Acetylation</keyword>
<evidence type="ECO:0000256" key="2">
    <source>
        <dbReference type="ARBA" id="ARBA00011881"/>
    </source>
</evidence>
<dbReference type="SUPFAM" id="SSF51735">
    <property type="entry name" value="NAD(P)-binding Rossmann-fold domains"/>
    <property type="match status" value="1"/>
</dbReference>
<dbReference type="InterPro" id="IPR029009">
    <property type="entry name" value="ASB_dom_sf"/>
</dbReference>
<dbReference type="Gene3D" id="3.30.1330.90">
    <property type="entry name" value="D-3-phosphoglycerate dehydrogenase, domain 3"/>
    <property type="match status" value="1"/>
</dbReference>
<dbReference type="InterPro" id="IPR002912">
    <property type="entry name" value="ACT_dom"/>
</dbReference>
<dbReference type="SUPFAM" id="SSF55021">
    <property type="entry name" value="ACT-like"/>
    <property type="match status" value="1"/>
</dbReference>
<keyword evidence="6" id="KW-0028">Amino-acid biosynthesis</keyword>
<keyword evidence="8" id="KW-0560">Oxidoreductase</keyword>
<evidence type="ECO:0000313" key="11">
    <source>
        <dbReference type="EMBL" id="KAF0739617.1"/>
    </source>
</evidence>
<reference evidence="11 12" key="1">
    <citation type="submission" date="2019-07" db="EMBL/GenBank/DDBJ databases">
        <title>Genomics analysis of Aphanomyces spp. identifies a new class of oomycete effector associated with host adaptation.</title>
        <authorList>
            <person name="Gaulin E."/>
        </authorList>
    </citation>
    <scope>NUCLEOTIDE SEQUENCE [LARGE SCALE GENOMIC DNA]</scope>
    <source>
        <strain evidence="11 12">ATCC 201684</strain>
    </source>
</reference>
<dbReference type="InterPro" id="IPR036291">
    <property type="entry name" value="NAD(P)-bd_dom_sf"/>
</dbReference>
<keyword evidence="5" id="KW-0597">Phosphoprotein</keyword>
<dbReference type="Gene3D" id="3.40.50.720">
    <property type="entry name" value="NAD(P)-binding Rossmann-like Domain"/>
    <property type="match status" value="2"/>
</dbReference>
<gene>
    <name evidence="11" type="ORF">Ae201684_004792</name>
</gene>
<dbReference type="SUPFAM" id="SSF52283">
    <property type="entry name" value="Formate/glycerate dehydrogenase catalytic domain-like"/>
    <property type="match status" value="1"/>
</dbReference>
<comment type="subunit">
    <text evidence="2">Homotetramer.</text>
</comment>
<evidence type="ECO:0000256" key="1">
    <source>
        <dbReference type="ARBA" id="ARBA00005216"/>
    </source>
</evidence>
<feature type="domain" description="ACT" evidence="10">
    <location>
        <begin position="505"/>
        <end position="577"/>
    </location>
</feature>
<evidence type="ECO:0000256" key="3">
    <source>
        <dbReference type="ARBA" id="ARBA00013143"/>
    </source>
</evidence>
<protein>
    <recommendedName>
        <fullName evidence="4">D-3-phosphoglycerate dehydrogenase</fullName>
        <ecNumber evidence="3">1.1.1.95</ecNumber>
    </recommendedName>
</protein>
<dbReference type="AlphaFoldDB" id="A0A6G0XH78"/>
<dbReference type="InterPro" id="IPR006140">
    <property type="entry name" value="D-isomer_DH_NAD-bd"/>
</dbReference>
<organism evidence="11 12">
    <name type="scientific">Aphanomyces euteiches</name>
    <dbReference type="NCBI Taxonomy" id="100861"/>
    <lineage>
        <taxon>Eukaryota</taxon>
        <taxon>Sar</taxon>
        <taxon>Stramenopiles</taxon>
        <taxon>Oomycota</taxon>
        <taxon>Saprolegniomycetes</taxon>
        <taxon>Saprolegniales</taxon>
        <taxon>Verrucalvaceae</taxon>
        <taxon>Aphanomyces</taxon>
    </lineage>
</organism>
<evidence type="ECO:0000313" key="12">
    <source>
        <dbReference type="Proteomes" id="UP000481153"/>
    </source>
</evidence>
<comment type="pathway">
    <text evidence="1">Amino-acid biosynthesis; L-serine biosynthesis; L-serine from 3-phospho-D-glycerate: step 1/3.</text>
</comment>
<evidence type="ECO:0000256" key="6">
    <source>
        <dbReference type="ARBA" id="ARBA00022605"/>
    </source>
</evidence>
<dbReference type="GO" id="GO:0004617">
    <property type="term" value="F:phosphoglycerate dehydrogenase activity"/>
    <property type="evidence" value="ECO:0007669"/>
    <property type="project" value="UniProtKB-EC"/>
</dbReference>
<dbReference type="EMBL" id="VJMJ01000063">
    <property type="protein sequence ID" value="KAF0739617.1"/>
    <property type="molecule type" value="Genomic_DNA"/>
</dbReference>
<dbReference type="PROSITE" id="PS51671">
    <property type="entry name" value="ACT"/>
    <property type="match status" value="1"/>
</dbReference>
<dbReference type="InterPro" id="IPR006139">
    <property type="entry name" value="D-isomer_2_OHA_DH_cat_dom"/>
</dbReference>
<dbReference type="InterPro" id="IPR029753">
    <property type="entry name" value="D-isomer_DH_CS"/>
</dbReference>
<dbReference type="Proteomes" id="UP000481153">
    <property type="component" value="Unassembled WGS sequence"/>
</dbReference>
<dbReference type="PROSITE" id="PS00670">
    <property type="entry name" value="D_2_HYDROXYACID_DH_2"/>
    <property type="match status" value="1"/>
</dbReference>
<keyword evidence="12" id="KW-1185">Reference proteome</keyword>
<evidence type="ECO:0000256" key="8">
    <source>
        <dbReference type="ARBA" id="ARBA00023002"/>
    </source>
</evidence>
<dbReference type="Pfam" id="PF00389">
    <property type="entry name" value="2-Hacid_dh"/>
    <property type="match status" value="1"/>
</dbReference>
<dbReference type="InterPro" id="IPR045865">
    <property type="entry name" value="ACT-like_dom_sf"/>
</dbReference>
<dbReference type="InterPro" id="IPR045626">
    <property type="entry name" value="PGDH_ASB_dom"/>
</dbReference>
<dbReference type="EC" id="1.1.1.95" evidence="3"/>
<dbReference type="Gene3D" id="3.30.70.260">
    <property type="match status" value="1"/>
</dbReference>
<name>A0A6G0XH78_9STRA</name>
<comment type="catalytic activity">
    <reaction evidence="9">
        <text>(2R)-3-phosphoglycerate + NAD(+) = 3-phosphooxypyruvate + NADH + H(+)</text>
        <dbReference type="Rhea" id="RHEA:12641"/>
        <dbReference type="ChEBI" id="CHEBI:15378"/>
        <dbReference type="ChEBI" id="CHEBI:18110"/>
        <dbReference type="ChEBI" id="CHEBI:57540"/>
        <dbReference type="ChEBI" id="CHEBI:57945"/>
        <dbReference type="ChEBI" id="CHEBI:58272"/>
        <dbReference type="EC" id="1.1.1.95"/>
    </reaction>
</comment>
<evidence type="ECO:0000259" key="10">
    <source>
        <dbReference type="PROSITE" id="PS51671"/>
    </source>
</evidence>
<dbReference type="Pfam" id="PF02826">
    <property type="entry name" value="2-Hacid_dh_C"/>
    <property type="match status" value="1"/>
</dbReference>
<dbReference type="SUPFAM" id="SSF143548">
    <property type="entry name" value="Serine metabolism enzymes domain"/>
    <property type="match status" value="1"/>
</dbReference>
<evidence type="ECO:0000256" key="9">
    <source>
        <dbReference type="ARBA" id="ARBA00048731"/>
    </source>
</evidence>
<dbReference type="Pfam" id="PF19304">
    <property type="entry name" value="PGDH_inter"/>
    <property type="match status" value="1"/>
</dbReference>
<sequence>MWHLLRRVVWTAPQRRYSSGVAIKSHKPLFSNGAKHILCLDVGNPVCIDEFLQHGFHVDEASSAEVIESLATFGPTLAKYDALLTDGKTKLPTNELLTHATKLKLIGTPGSQTSHVNLLAATSKGVMVQHIGTKLAGSAAVEAEMVLSLLIHLARQIPQAIASGGRGGRDQFMGKELQGKSIGIVGLNETGQRVGELASSMGLQVLAFDPNVSAEKAAGVGVTKCNSLRELYSLADVLTFHVPLTSLTRKMFDAAALEQCKPGVSILSVGGAEGVIDESILLSGLESGQIAGLAVDLSPNAADGWTTVTKHPNVLPVTAGSTKENVPARLYKMIAEKMCAALEGRAYEGVVNGVFLPLTLLPEMKPFLALSESLGRFLAQIVPAHESIGHVSITTKGGRDIDITSPKARSALQNAVMKGLLGGRHDVSLLNSTVIGLGRGIDVRLNDELVGDQDIQHLNNAVQVQVELQSGSRCIVMGSVFGEEPRIVQVDEYSDFPAFKPEGTMLFFNNEDRPGAIRGVLDQLAKSHINIASLGLARQPDKPQAMGMLSLDSDPSDEILQRLRELSGITNVRVARL</sequence>
<proteinExistence type="predicted"/>
<dbReference type="PANTHER" id="PTHR42938:SF22">
    <property type="entry name" value="D-3-PHOSPHOGLYCERATE DEHYDROGENASE"/>
    <property type="match status" value="1"/>
</dbReference>
<dbReference type="VEuPathDB" id="FungiDB:AeMF1_014275"/>
<dbReference type="PANTHER" id="PTHR42938">
    <property type="entry name" value="FORMATE DEHYDROGENASE 1"/>
    <property type="match status" value="1"/>
</dbReference>
<dbReference type="UniPathway" id="UPA00135">
    <property type="reaction ID" value="UER00196"/>
</dbReference>
<evidence type="ECO:0000256" key="7">
    <source>
        <dbReference type="ARBA" id="ARBA00022990"/>
    </source>
</evidence>